<dbReference type="GO" id="GO:0004556">
    <property type="term" value="F:alpha-amylase activity"/>
    <property type="evidence" value="ECO:0007669"/>
    <property type="project" value="UniProtKB-UniRule"/>
</dbReference>
<accession>A0A5C1Q961</accession>
<dbReference type="EC" id="3.2.1.1" evidence="3"/>
<dbReference type="PRINTS" id="PR00110">
    <property type="entry name" value="ALPHAAMYLASE"/>
</dbReference>
<dbReference type="InterPro" id="IPR017853">
    <property type="entry name" value="GH"/>
</dbReference>
<evidence type="ECO:0000256" key="2">
    <source>
        <dbReference type="RuleBase" id="RU003615"/>
    </source>
</evidence>
<keyword evidence="7" id="KW-1185">Reference proteome</keyword>
<dbReference type="Gene3D" id="3.20.20.80">
    <property type="entry name" value="Glycosidases"/>
    <property type="match status" value="1"/>
</dbReference>
<dbReference type="InterPro" id="IPR006047">
    <property type="entry name" value="GH13_cat_dom"/>
</dbReference>
<dbReference type="SUPFAM" id="SSF51445">
    <property type="entry name" value="(Trans)glycosidases"/>
    <property type="match status" value="1"/>
</dbReference>
<keyword evidence="3" id="KW-0326">Glycosidase</keyword>
<evidence type="ECO:0000256" key="4">
    <source>
        <dbReference type="SAM" id="SignalP"/>
    </source>
</evidence>
<dbReference type="KEGG" id="sper:EW093_04480"/>
<feature type="signal peptide" evidence="4">
    <location>
        <begin position="1"/>
        <end position="20"/>
    </location>
</feature>
<sequence>MKKILLSLVTLLLLVGCATTENRSTKKIKPVVLEELAIFDQDSYIDIDDSTVKFLFKALRGDLVDFYIGESKDNLKLVQEDVLVGTRGLEISNLEANREYFYQIVAKRDKKSVKSNIISFTKLGNTNNWEVPAWGSKAVFYEIFVRSFSDGNGDGIGDFIGLKNKIPYLKELGIDALWLMPINQSPSYHGYDVYDYYDVEMDYGTLDEFKDLLNEAHANGIKIIMDLVINHSSTEHPWFQNAASSVDSEYRDYYDWADATDNIKKSGPFGGNQWHKSNTGYYNGVFWSGMPDMNLRNKKVRDEFKDIASFWLNMGVDGFRLDAALHIDDTDKDVSHNWWQEFNTHVKSVNPNALLVGENWASTNQMASFFEDLEASFNFSFANNILEMSRGKKVDLLGTLGSIHRAYAKYNPNFIDATFITNHDQDRVASVLGGNKTKEKFAASILLTLPGTPFLYYGEELGMLGKKPDDNIREPMDWYQSAKGEGMTTMSKGGFYNSMLYTKANDGISYEEQVGVEGSTLEHYKKLIEIRKSNPEFFCSENYTKVELSEDLYSYEVKTEASKILVIHNYNNESKTVTIPANVTDLITGTEYELDEVIPIPTTTTLILQLR</sequence>
<gene>
    <name evidence="6" type="ORF">EW093_04480</name>
</gene>
<reference evidence="6 7" key="2">
    <citation type="submission" date="2019-09" db="EMBL/GenBank/DDBJ databases">
        <title>Complete Genome Sequence and Methylome Analysis of free living Spirochaetas.</title>
        <authorList>
            <person name="Leshcheva N."/>
            <person name="Mikheeva N."/>
        </authorList>
    </citation>
    <scope>NUCLEOTIDE SEQUENCE [LARGE SCALE GENOMIC DNA]</scope>
    <source>
        <strain evidence="6 7">P</strain>
    </source>
</reference>
<dbReference type="InterPro" id="IPR045857">
    <property type="entry name" value="O16G_dom_2"/>
</dbReference>
<dbReference type="GO" id="GO:0043169">
    <property type="term" value="F:cation binding"/>
    <property type="evidence" value="ECO:0007669"/>
    <property type="project" value="InterPro"/>
</dbReference>
<evidence type="ECO:0000313" key="6">
    <source>
        <dbReference type="EMBL" id="QEN03987.1"/>
    </source>
</evidence>
<protein>
    <recommendedName>
        <fullName evidence="3">Alpha-amylase</fullName>
        <ecNumber evidence="3">3.2.1.1</ecNumber>
    </recommendedName>
</protein>
<evidence type="ECO:0000259" key="5">
    <source>
        <dbReference type="SMART" id="SM00642"/>
    </source>
</evidence>
<evidence type="ECO:0000256" key="3">
    <source>
        <dbReference type="RuleBase" id="RU361134"/>
    </source>
</evidence>
<evidence type="ECO:0000256" key="1">
    <source>
        <dbReference type="ARBA" id="ARBA00008061"/>
    </source>
</evidence>
<dbReference type="EMBL" id="CP035807">
    <property type="protein sequence ID" value="QEN03987.1"/>
    <property type="molecule type" value="Genomic_DNA"/>
</dbReference>
<feature type="chain" id="PRO_5022713811" description="Alpha-amylase" evidence="4">
    <location>
        <begin position="21"/>
        <end position="611"/>
    </location>
</feature>
<dbReference type="Gene3D" id="3.90.400.10">
    <property type="entry name" value="Oligo-1,6-glucosidase, Domain 2"/>
    <property type="match status" value="1"/>
</dbReference>
<dbReference type="RefSeq" id="WP_149567244.1">
    <property type="nucleotide sequence ID" value="NZ_CP035807.1"/>
</dbReference>
<name>A0A5C1Q961_9SPIO</name>
<feature type="domain" description="Glycosyl hydrolase family 13 catalytic" evidence="5">
    <location>
        <begin position="142"/>
        <end position="503"/>
    </location>
</feature>
<comment type="catalytic activity">
    <reaction evidence="3">
        <text>Endohydrolysis of (1-&gt;4)-alpha-D-glucosidic linkages in polysaccharides containing three or more (1-&gt;4)-alpha-linked D-glucose units.</text>
        <dbReference type="EC" id="3.2.1.1"/>
    </reaction>
</comment>
<organism evidence="6 7">
    <name type="scientific">Thiospirochaeta perfilievii</name>
    <dbReference type="NCBI Taxonomy" id="252967"/>
    <lineage>
        <taxon>Bacteria</taxon>
        <taxon>Pseudomonadati</taxon>
        <taxon>Spirochaetota</taxon>
        <taxon>Spirochaetia</taxon>
        <taxon>Spirochaetales</taxon>
        <taxon>Spirochaetaceae</taxon>
        <taxon>Thiospirochaeta</taxon>
    </lineage>
</organism>
<keyword evidence="3" id="KW-0119">Carbohydrate metabolism</keyword>
<dbReference type="Proteomes" id="UP000323824">
    <property type="component" value="Chromosome"/>
</dbReference>
<comment type="similarity">
    <text evidence="1 2">Belongs to the glycosyl hydrolase 13 family.</text>
</comment>
<dbReference type="Pfam" id="PF00128">
    <property type="entry name" value="Alpha-amylase"/>
    <property type="match status" value="1"/>
</dbReference>
<dbReference type="PANTHER" id="PTHR10357">
    <property type="entry name" value="ALPHA-AMYLASE FAMILY MEMBER"/>
    <property type="match status" value="1"/>
</dbReference>
<proteinExistence type="inferred from homology"/>
<keyword evidence="4" id="KW-0732">Signal</keyword>
<dbReference type="PANTHER" id="PTHR10357:SF179">
    <property type="entry name" value="NEUTRAL AND BASIC AMINO ACID TRANSPORT PROTEIN RBAT"/>
    <property type="match status" value="1"/>
</dbReference>
<dbReference type="SMART" id="SM00642">
    <property type="entry name" value="Aamy"/>
    <property type="match status" value="1"/>
</dbReference>
<dbReference type="CDD" id="cd11316">
    <property type="entry name" value="AmyAc_bac2_AmyA"/>
    <property type="match status" value="1"/>
</dbReference>
<dbReference type="GO" id="GO:0009313">
    <property type="term" value="P:oligosaccharide catabolic process"/>
    <property type="evidence" value="ECO:0007669"/>
    <property type="project" value="TreeGrafter"/>
</dbReference>
<reference evidence="6 7" key="1">
    <citation type="submission" date="2019-02" db="EMBL/GenBank/DDBJ databases">
        <authorList>
            <person name="Fomenkov A."/>
            <person name="Dubinina G."/>
            <person name="Grabovich M."/>
            <person name="Vincze T."/>
            <person name="Roberts R.J."/>
        </authorList>
    </citation>
    <scope>NUCLEOTIDE SEQUENCE [LARGE SCALE GENOMIC DNA]</scope>
    <source>
        <strain evidence="6 7">P</strain>
    </source>
</reference>
<dbReference type="PROSITE" id="PS51257">
    <property type="entry name" value="PROKAR_LIPOPROTEIN"/>
    <property type="match status" value="1"/>
</dbReference>
<keyword evidence="3" id="KW-0378">Hydrolase</keyword>
<dbReference type="AlphaFoldDB" id="A0A5C1Q961"/>
<dbReference type="OrthoDB" id="9805159at2"/>
<dbReference type="InterPro" id="IPR006046">
    <property type="entry name" value="Alpha_amylase"/>
</dbReference>
<evidence type="ECO:0000313" key="7">
    <source>
        <dbReference type="Proteomes" id="UP000323824"/>
    </source>
</evidence>